<accession>A0AAN9AK00</accession>
<evidence type="ECO:0000313" key="1">
    <source>
        <dbReference type="EMBL" id="KAK7088214.1"/>
    </source>
</evidence>
<dbReference type="AlphaFoldDB" id="A0AAN9AK00"/>
<proteinExistence type="predicted"/>
<name>A0AAN9AK00_9CAEN</name>
<dbReference type="EMBL" id="JBAMIC010004070">
    <property type="protein sequence ID" value="KAK7088214.1"/>
    <property type="molecule type" value="Genomic_DNA"/>
</dbReference>
<keyword evidence="2" id="KW-1185">Reference proteome</keyword>
<reference evidence="1 2" key="1">
    <citation type="submission" date="2024-02" db="EMBL/GenBank/DDBJ databases">
        <title>Chromosome-scale genome assembly of the rough periwinkle Littorina saxatilis.</title>
        <authorList>
            <person name="De Jode A."/>
            <person name="Faria R."/>
            <person name="Formenti G."/>
            <person name="Sims Y."/>
            <person name="Smith T.P."/>
            <person name="Tracey A."/>
            <person name="Wood J.M.D."/>
            <person name="Zagrodzka Z.B."/>
            <person name="Johannesson K."/>
            <person name="Butlin R.K."/>
            <person name="Leder E.H."/>
        </authorList>
    </citation>
    <scope>NUCLEOTIDE SEQUENCE [LARGE SCALE GENOMIC DNA]</scope>
    <source>
        <strain evidence="1">Snail1</strain>
        <tissue evidence="1">Muscle</tissue>
    </source>
</reference>
<dbReference type="Proteomes" id="UP001374579">
    <property type="component" value="Unassembled WGS sequence"/>
</dbReference>
<sequence>MNVTCDTDGEEGADMDVWQWGKNNIFANYPVIRFTKTYYCTNGQSPCVPKTNCGCNFVGLRDRLNKTNRFMYRRCNRPHHCTPATVHIYATVAPRESCQCRRSWRRQ</sequence>
<comment type="caution">
    <text evidence="1">The sequence shown here is derived from an EMBL/GenBank/DDBJ whole genome shotgun (WGS) entry which is preliminary data.</text>
</comment>
<evidence type="ECO:0000313" key="2">
    <source>
        <dbReference type="Proteomes" id="UP001374579"/>
    </source>
</evidence>
<gene>
    <name evidence="1" type="ORF">V1264_022154</name>
</gene>
<organism evidence="1 2">
    <name type="scientific">Littorina saxatilis</name>
    <dbReference type="NCBI Taxonomy" id="31220"/>
    <lineage>
        <taxon>Eukaryota</taxon>
        <taxon>Metazoa</taxon>
        <taxon>Spiralia</taxon>
        <taxon>Lophotrochozoa</taxon>
        <taxon>Mollusca</taxon>
        <taxon>Gastropoda</taxon>
        <taxon>Caenogastropoda</taxon>
        <taxon>Littorinimorpha</taxon>
        <taxon>Littorinoidea</taxon>
        <taxon>Littorinidae</taxon>
        <taxon>Littorina</taxon>
    </lineage>
</organism>
<protein>
    <submittedName>
        <fullName evidence="1">Uncharacterized protein</fullName>
    </submittedName>
</protein>